<gene>
    <name evidence="3" type="primary">hsdS</name>
    <name evidence="3" type="ORF">Aco04nite_53830</name>
</gene>
<dbReference type="Gene3D" id="3.90.220.20">
    <property type="entry name" value="DNA methylase specificity domains"/>
    <property type="match status" value="2"/>
</dbReference>
<dbReference type="PANTHER" id="PTHR30408">
    <property type="entry name" value="TYPE-1 RESTRICTION ENZYME ECOKI SPECIFICITY PROTEIN"/>
    <property type="match status" value="1"/>
</dbReference>
<dbReference type="Proteomes" id="UP000680865">
    <property type="component" value="Unassembled WGS sequence"/>
</dbReference>
<evidence type="ECO:0000256" key="1">
    <source>
        <dbReference type="ARBA" id="ARBA00022747"/>
    </source>
</evidence>
<dbReference type="CDD" id="cd17517">
    <property type="entry name" value="RMtype1_S_EcoKI_StySPI-TRD2-CR2_like"/>
    <property type="match status" value="1"/>
</dbReference>
<dbReference type="SUPFAM" id="SSF116734">
    <property type="entry name" value="DNA methylase specificity domain"/>
    <property type="match status" value="2"/>
</dbReference>
<proteinExistence type="predicted"/>
<dbReference type="InterPro" id="IPR044946">
    <property type="entry name" value="Restrct_endonuc_typeI_TRD_sf"/>
</dbReference>
<protein>
    <submittedName>
        <fullName evidence="3">Specificity protein S</fullName>
    </submittedName>
</protein>
<keyword evidence="1" id="KW-0680">Restriction system</keyword>
<evidence type="ECO:0000313" key="3">
    <source>
        <dbReference type="EMBL" id="GIM77119.1"/>
    </source>
</evidence>
<dbReference type="AlphaFoldDB" id="A0A919ST49"/>
<sequence length="398" mass="43653">MTSKTARFADLLITPLRSGVTIPKGNRGTGIKMINMGELFRYPRIPDTEMALVDFDYRNEERFLVQPGDLLFARRSLTAEGAGKCAIVLDAPTPRTWESSIIRARLNRDKADPDYYFYMFQAPYGRNLIGGIVEQVAVAGIRSSDLANLRVPWPELAEQRAISSVLRALDDKAAANDRLTASSDQYCAALLQDIVVTGCGKPVKLGDIATVNAASIKPIPGASLRYIDISSVADGRIDWPAASSWDTAPGRARRKVSVGDTIWSTVRPNRCSRALILDDDPLLVASTGFAVLTPRAVGPAFLYECARRNDFVAYLESVAEGSAYPAVRADRFLAAPIPNITAEKREKFESIAFNVRLRAHSSVHENRVLAELRDVLAAELMSGRLRVKDAEKVVEEAV</sequence>
<dbReference type="GO" id="GO:0003677">
    <property type="term" value="F:DNA binding"/>
    <property type="evidence" value="ECO:0007669"/>
    <property type="project" value="UniProtKB-KW"/>
</dbReference>
<dbReference type="EMBL" id="BOQP01000029">
    <property type="protein sequence ID" value="GIM77119.1"/>
    <property type="molecule type" value="Genomic_DNA"/>
</dbReference>
<name>A0A919ST49_9ACTN</name>
<evidence type="ECO:0000256" key="2">
    <source>
        <dbReference type="ARBA" id="ARBA00023125"/>
    </source>
</evidence>
<keyword evidence="2" id="KW-0238">DNA-binding</keyword>
<accession>A0A919ST49</accession>
<dbReference type="GO" id="GO:0009307">
    <property type="term" value="P:DNA restriction-modification system"/>
    <property type="evidence" value="ECO:0007669"/>
    <property type="project" value="UniProtKB-KW"/>
</dbReference>
<dbReference type="PANTHER" id="PTHR30408:SF12">
    <property type="entry name" value="TYPE I RESTRICTION ENZYME MJAVIII SPECIFICITY SUBUNIT"/>
    <property type="match status" value="1"/>
</dbReference>
<dbReference type="RefSeq" id="WP_213000009.1">
    <property type="nucleotide sequence ID" value="NZ_BAAATW010000021.1"/>
</dbReference>
<reference evidence="3" key="1">
    <citation type="submission" date="2021-03" db="EMBL/GenBank/DDBJ databases">
        <title>Whole genome shotgun sequence of Actinoplanes consettensis NBRC 14913.</title>
        <authorList>
            <person name="Komaki H."/>
            <person name="Tamura T."/>
        </authorList>
    </citation>
    <scope>NUCLEOTIDE SEQUENCE</scope>
    <source>
        <strain evidence="3">NBRC 14913</strain>
    </source>
</reference>
<keyword evidence="4" id="KW-1185">Reference proteome</keyword>
<organism evidence="3 4">
    <name type="scientific">Winogradskya consettensis</name>
    <dbReference type="NCBI Taxonomy" id="113560"/>
    <lineage>
        <taxon>Bacteria</taxon>
        <taxon>Bacillati</taxon>
        <taxon>Actinomycetota</taxon>
        <taxon>Actinomycetes</taxon>
        <taxon>Micromonosporales</taxon>
        <taxon>Micromonosporaceae</taxon>
        <taxon>Winogradskya</taxon>
    </lineage>
</organism>
<evidence type="ECO:0000313" key="4">
    <source>
        <dbReference type="Proteomes" id="UP000680865"/>
    </source>
</evidence>
<comment type="caution">
    <text evidence="3">The sequence shown here is derived from an EMBL/GenBank/DDBJ whole genome shotgun (WGS) entry which is preliminary data.</text>
</comment>
<dbReference type="InterPro" id="IPR052021">
    <property type="entry name" value="Type-I_RS_S_subunit"/>
</dbReference>